<name>A0A3M9XA98_9HYPH</name>
<dbReference type="Proteomes" id="UP000275436">
    <property type="component" value="Unassembled WGS sequence"/>
</dbReference>
<proteinExistence type="predicted"/>
<accession>A0A3M9XA98</accession>
<gene>
    <name evidence="2" type="ORF">DNR46_16975</name>
</gene>
<protein>
    <submittedName>
        <fullName evidence="2">Uncharacterized protein</fullName>
    </submittedName>
</protein>
<feature type="signal peptide" evidence="1">
    <location>
        <begin position="1"/>
        <end position="28"/>
    </location>
</feature>
<dbReference type="AlphaFoldDB" id="A0A3M9XA98"/>
<evidence type="ECO:0000313" key="3">
    <source>
        <dbReference type="Proteomes" id="UP000275436"/>
    </source>
</evidence>
<organism evidence="2 3">
    <name type="scientific">Mesorhizobium japonicum</name>
    <dbReference type="NCBI Taxonomy" id="2066070"/>
    <lineage>
        <taxon>Bacteria</taxon>
        <taxon>Pseudomonadati</taxon>
        <taxon>Pseudomonadota</taxon>
        <taxon>Alphaproteobacteria</taxon>
        <taxon>Hyphomicrobiales</taxon>
        <taxon>Phyllobacteriaceae</taxon>
        <taxon>Mesorhizobium</taxon>
    </lineage>
</organism>
<feature type="chain" id="PRO_5017922064" evidence="1">
    <location>
        <begin position="29"/>
        <end position="170"/>
    </location>
</feature>
<evidence type="ECO:0000256" key="1">
    <source>
        <dbReference type="SAM" id="SignalP"/>
    </source>
</evidence>
<reference evidence="2 3" key="1">
    <citation type="journal article" date="2018" name="Mol. Plant Microbe Interact.">
        <title>Taxonomically Different Co-Microsymbionts of a Relict Legume, Oxytropis popoviana, Have Complementary Sets of Symbiotic Genes and Together Increase the Efficiency of Plant Nodulation.</title>
        <authorList>
            <person name="Safronova V."/>
            <person name="Belimov A."/>
            <person name="Sazanova A."/>
            <person name="Chirak E."/>
            <person name="Verkhozina A."/>
            <person name="Kuznetsova I."/>
            <person name="Andronov E."/>
            <person name="Puhalsky J."/>
            <person name="Tikhonovich I."/>
        </authorList>
    </citation>
    <scope>NUCLEOTIDE SEQUENCE [LARGE SCALE GENOMIC DNA]</scope>
    <source>
        <strain evidence="2 3">Opo-235</strain>
    </source>
</reference>
<evidence type="ECO:0000313" key="2">
    <source>
        <dbReference type="EMBL" id="RNJ44340.1"/>
    </source>
</evidence>
<sequence>MNIHLWTRHLINLSILSILSIAASAANANDAGRLDEKVRAANSRFENVATATAEGYAPIPCASGLTGGAMGIHYVNAAYLKDDAVDLAKPEAVMYEPMADGTRKLVAVEYITSKGPASLEGQLFNFNSAPNRYGLGPFYELHVWAWKKNPTGTFADMNPDVSCDAMKMGD</sequence>
<comment type="caution">
    <text evidence="2">The sequence shown here is derived from an EMBL/GenBank/DDBJ whole genome shotgun (WGS) entry which is preliminary data.</text>
</comment>
<dbReference type="EMBL" id="QKOD01000004">
    <property type="protein sequence ID" value="RNJ44340.1"/>
    <property type="molecule type" value="Genomic_DNA"/>
</dbReference>
<keyword evidence="1" id="KW-0732">Signal</keyword>
<dbReference type="RefSeq" id="WP_123168466.1">
    <property type="nucleotide sequence ID" value="NZ_QKOD01000004.1"/>
</dbReference>